<keyword evidence="8 10" id="KW-0460">Magnesium</keyword>
<feature type="active site" description="Proton acceptor" evidence="10">
    <location>
        <position position="139"/>
    </location>
</feature>
<feature type="binding site" evidence="10">
    <location>
        <begin position="74"/>
        <end position="75"/>
    </location>
    <ligand>
        <name>ATP</name>
        <dbReference type="ChEBI" id="CHEBI:30616"/>
    </ligand>
</feature>
<reference evidence="12" key="1">
    <citation type="journal article" date="2020" name="mSystems">
        <title>Genome- and Community-Level Interaction Insights into Carbon Utilization and Element Cycling Functions of Hydrothermarchaeota in Hydrothermal Sediment.</title>
        <authorList>
            <person name="Zhou Z."/>
            <person name="Liu Y."/>
            <person name="Xu W."/>
            <person name="Pan J."/>
            <person name="Luo Z.H."/>
            <person name="Li M."/>
        </authorList>
    </citation>
    <scope>NUCLEOTIDE SEQUENCE [LARGE SCALE GENOMIC DNA]</scope>
    <source>
        <strain evidence="12">SpSt-222</strain>
    </source>
</reference>
<dbReference type="GO" id="GO:0048029">
    <property type="term" value="F:monosaccharide binding"/>
    <property type="evidence" value="ECO:0007669"/>
    <property type="project" value="TreeGrafter"/>
</dbReference>
<evidence type="ECO:0000256" key="10">
    <source>
        <dbReference type="HAMAP-Rule" id="MF_01976"/>
    </source>
</evidence>
<dbReference type="InterPro" id="IPR000023">
    <property type="entry name" value="Phosphofructokinase_dom"/>
</dbReference>
<dbReference type="GO" id="GO:0003872">
    <property type="term" value="F:6-phosphofructokinase activity"/>
    <property type="evidence" value="ECO:0007669"/>
    <property type="project" value="UniProtKB-UniRule"/>
</dbReference>
<dbReference type="Pfam" id="PF00365">
    <property type="entry name" value="PFK"/>
    <property type="match status" value="1"/>
</dbReference>
<dbReference type="Gene3D" id="3.40.50.450">
    <property type="match status" value="1"/>
</dbReference>
<feature type="binding site" evidence="10">
    <location>
        <position position="174"/>
    </location>
    <ligand>
        <name>substrate</name>
        <note>ligand shared between dimeric partners</note>
    </ligand>
</feature>
<gene>
    <name evidence="10" type="primary">pfkA</name>
    <name evidence="12" type="ORF">ENP47_05720</name>
</gene>
<evidence type="ECO:0000256" key="9">
    <source>
        <dbReference type="ARBA" id="ARBA00023152"/>
    </source>
</evidence>
<dbReference type="HAMAP" id="MF_01976">
    <property type="entry name" value="Phosphofructokinase_III"/>
    <property type="match status" value="1"/>
</dbReference>
<evidence type="ECO:0000256" key="8">
    <source>
        <dbReference type="ARBA" id="ARBA00022842"/>
    </source>
</evidence>
<dbReference type="PANTHER" id="PTHR13697:SF52">
    <property type="entry name" value="ATP-DEPENDENT 6-PHOSPHOFRUCTOKINASE 3"/>
    <property type="match status" value="1"/>
</dbReference>
<evidence type="ECO:0000256" key="1">
    <source>
        <dbReference type="ARBA" id="ARBA00001946"/>
    </source>
</evidence>
<proteinExistence type="inferred from homology"/>
<dbReference type="PIRSF" id="PIRSF000532">
    <property type="entry name" value="ATP_PFK_prok"/>
    <property type="match status" value="1"/>
</dbReference>
<dbReference type="InterPro" id="IPR012003">
    <property type="entry name" value="ATP_PFK_prok-type"/>
</dbReference>
<dbReference type="EC" id="2.7.1.11" evidence="10"/>
<comment type="pathway">
    <text evidence="3 10">Carbohydrate degradation; glycolysis; D-glyceraldehyde 3-phosphate and glycerone phosphate from D-glucose: step 3/4.</text>
</comment>
<comment type="subcellular location">
    <subcellularLocation>
        <location evidence="2 10">Cytoplasm</location>
    </subcellularLocation>
</comment>
<dbReference type="GO" id="GO:0047334">
    <property type="term" value="F:diphosphate-fructose-6-phosphate 1-phosphotransferase activity"/>
    <property type="evidence" value="ECO:0007669"/>
    <property type="project" value="InterPro"/>
</dbReference>
<dbReference type="GO" id="GO:0006002">
    <property type="term" value="P:fructose 6-phosphate metabolic process"/>
    <property type="evidence" value="ECO:0007669"/>
    <property type="project" value="InterPro"/>
</dbReference>
<evidence type="ECO:0000256" key="7">
    <source>
        <dbReference type="ARBA" id="ARBA00022777"/>
    </source>
</evidence>
<dbReference type="GO" id="GO:0061621">
    <property type="term" value="P:canonical glycolysis"/>
    <property type="evidence" value="ECO:0007669"/>
    <property type="project" value="TreeGrafter"/>
</dbReference>
<keyword evidence="4 10" id="KW-0963">Cytoplasm</keyword>
<dbReference type="GO" id="GO:0070095">
    <property type="term" value="F:fructose-6-phosphate binding"/>
    <property type="evidence" value="ECO:0007669"/>
    <property type="project" value="TreeGrafter"/>
</dbReference>
<keyword evidence="6 10" id="KW-0479">Metal-binding</keyword>
<dbReference type="GO" id="GO:0030388">
    <property type="term" value="P:fructose 1,6-bisphosphate metabolic process"/>
    <property type="evidence" value="ECO:0007669"/>
    <property type="project" value="TreeGrafter"/>
</dbReference>
<sequence>MRRIGVLTGGGDAPGLNAAIRAVVKTAILRYGWQVVGFADGYEGAILGRARELGLDDVRGLLVRGGTILGASNRADPFHFQHPELGDTEPRDHSRTLLATLEQWDVDALVVIGGEGSLTIAHRLHHLGLRVVGVPKTIDNDVRGTAVTIGFDTAVCTATEAIDRLHTTAESHHRVMLVELMGRDAGWIALHAGVAGGADVILLPELPFSLERIVAVVEARRKRGRHFTIVAVAEGAKPIGGEAVYERLGPLPYQRKYGGISVVLQQQLSALLPTEVRAVVLGHLQRGGTPTPPDRTLATALGAAAVETLAQGDHGVMVAVRGHPSGQATWGIVRVPLAEVARGPRLVPLNHPLLATARDIGISFAQPDEEQAHG</sequence>
<comment type="function">
    <text evidence="10">Catalyzes the phosphorylation of D-fructose 6-phosphate to fructose 1,6-bisphosphate by ATP, the first committing step of glycolysis.</text>
</comment>
<evidence type="ECO:0000259" key="11">
    <source>
        <dbReference type="Pfam" id="PF00365"/>
    </source>
</evidence>
<keyword evidence="10" id="KW-0547">Nucleotide-binding</keyword>
<feature type="binding site" evidence="10">
    <location>
        <begin position="114"/>
        <end position="117"/>
    </location>
    <ligand>
        <name>ATP</name>
        <dbReference type="ChEBI" id="CHEBI:30616"/>
    </ligand>
</feature>
<dbReference type="Gene3D" id="3.40.50.460">
    <property type="entry name" value="Phosphofructokinase domain"/>
    <property type="match status" value="1"/>
</dbReference>
<organism evidence="12">
    <name type="scientific">Thermomicrobium roseum</name>
    <dbReference type="NCBI Taxonomy" id="500"/>
    <lineage>
        <taxon>Bacteria</taxon>
        <taxon>Pseudomonadati</taxon>
        <taxon>Thermomicrobiota</taxon>
        <taxon>Thermomicrobia</taxon>
        <taxon>Thermomicrobiales</taxon>
        <taxon>Thermomicrobiaceae</taxon>
        <taxon>Thermomicrobium</taxon>
    </lineage>
</organism>
<dbReference type="GO" id="GO:0005945">
    <property type="term" value="C:6-phosphofructokinase complex"/>
    <property type="evidence" value="ECO:0007669"/>
    <property type="project" value="TreeGrafter"/>
</dbReference>
<keyword evidence="7 10" id="KW-0418">Kinase</keyword>
<comment type="subunit">
    <text evidence="10">Homodimer or homotetramer.</text>
</comment>
<dbReference type="PANTHER" id="PTHR13697">
    <property type="entry name" value="PHOSPHOFRUCTOKINASE"/>
    <property type="match status" value="1"/>
</dbReference>
<dbReference type="PROSITE" id="PS00433">
    <property type="entry name" value="PHOSPHOFRUCTOKINASE"/>
    <property type="match status" value="1"/>
</dbReference>
<dbReference type="GO" id="GO:0005524">
    <property type="term" value="F:ATP binding"/>
    <property type="evidence" value="ECO:0007669"/>
    <property type="project" value="UniProtKB-KW"/>
</dbReference>
<keyword evidence="10" id="KW-0067">ATP-binding</keyword>
<dbReference type="InterPro" id="IPR035966">
    <property type="entry name" value="PKF_sf"/>
</dbReference>
<feature type="binding site" description="in other chain" evidence="10">
    <location>
        <position position="234"/>
    </location>
    <ligand>
        <name>substrate</name>
        <note>ligand shared between dimeric partners</note>
    </ligand>
</feature>
<evidence type="ECO:0000313" key="12">
    <source>
        <dbReference type="EMBL" id="HEF65076.1"/>
    </source>
</evidence>
<feature type="binding site" description="in other chain" evidence="10">
    <location>
        <begin position="283"/>
        <end position="286"/>
    </location>
    <ligand>
        <name>substrate</name>
        <note>ligand shared between dimeric partners</note>
    </ligand>
</feature>
<comment type="cofactor">
    <cofactor evidence="1 10">
        <name>Mg(2+)</name>
        <dbReference type="ChEBI" id="CHEBI:18420"/>
    </cofactor>
</comment>
<feature type="binding site" description="in other chain" evidence="10">
    <location>
        <begin position="137"/>
        <end position="139"/>
    </location>
    <ligand>
        <name>substrate</name>
        <note>ligand shared between dimeric partners</note>
    </ligand>
</feature>
<feature type="binding site" description="in other chain" evidence="10">
    <location>
        <begin position="181"/>
        <end position="183"/>
    </location>
    <ligand>
        <name>substrate</name>
        <note>ligand shared between dimeric partners</note>
    </ligand>
</feature>
<dbReference type="GO" id="GO:0046872">
    <property type="term" value="F:metal ion binding"/>
    <property type="evidence" value="ECO:0007669"/>
    <property type="project" value="UniProtKB-KW"/>
</dbReference>
<keyword evidence="5 10" id="KW-0808">Transferase</keyword>
<comment type="similarity">
    <text evidence="10">Belongs to the phosphofructokinase type A (PFKA) family. Mixed-substrate PFK group III subfamily.</text>
</comment>
<protein>
    <recommendedName>
        <fullName evidence="10">ATP-dependent 6-phosphofructokinase</fullName>
        <shortName evidence="10">ATP-PFK</shortName>
        <shortName evidence="10">Phosphofructokinase</shortName>
        <ecNumber evidence="10">2.7.1.11</ecNumber>
    </recommendedName>
    <alternativeName>
        <fullName evidence="10">Phosphohexokinase</fullName>
    </alternativeName>
</protein>
<feature type="site" description="Important for substrate specificity; cannot use PPi as phosphoryl donor" evidence="10">
    <location>
        <position position="116"/>
    </location>
</feature>
<keyword evidence="9 10" id="KW-0324">Glycolysis</keyword>
<evidence type="ECO:0000256" key="6">
    <source>
        <dbReference type="ARBA" id="ARBA00022723"/>
    </source>
</evidence>
<dbReference type="AlphaFoldDB" id="A0A7C1X0B1"/>
<accession>A0A7C1X0B1</accession>
<dbReference type="FunFam" id="3.40.50.460:FF:000002">
    <property type="entry name" value="ATP-dependent 6-phosphofructokinase"/>
    <property type="match status" value="1"/>
</dbReference>
<dbReference type="InterPro" id="IPR015912">
    <property type="entry name" value="Phosphofructokinase_CS"/>
</dbReference>
<dbReference type="PRINTS" id="PR00476">
    <property type="entry name" value="PHFRCTKINASE"/>
</dbReference>
<evidence type="ECO:0000256" key="3">
    <source>
        <dbReference type="ARBA" id="ARBA00004679"/>
    </source>
</evidence>
<dbReference type="InterPro" id="IPR012829">
    <property type="entry name" value="Phosphofructokinase_III"/>
</dbReference>
<dbReference type="EMBL" id="DSJL01000010">
    <property type="protein sequence ID" value="HEF65076.1"/>
    <property type="molecule type" value="Genomic_DNA"/>
</dbReference>
<dbReference type="NCBIfam" id="NF002872">
    <property type="entry name" value="PRK03202.1"/>
    <property type="match status" value="1"/>
</dbReference>
<dbReference type="UniPathway" id="UPA00109">
    <property type="reaction ID" value="UER00182"/>
</dbReference>
<feature type="binding site" evidence="10">
    <location>
        <position position="11"/>
    </location>
    <ligand>
        <name>ATP</name>
        <dbReference type="ChEBI" id="CHEBI:30616"/>
    </ligand>
</feature>
<dbReference type="SUPFAM" id="SSF53784">
    <property type="entry name" value="Phosphofructokinase"/>
    <property type="match status" value="1"/>
</dbReference>
<dbReference type="InterPro" id="IPR022953">
    <property type="entry name" value="ATP_PFK"/>
</dbReference>
<feature type="domain" description="Phosphofructokinase" evidence="11">
    <location>
        <begin position="3"/>
        <end position="308"/>
    </location>
</feature>
<dbReference type="GO" id="GO:0042802">
    <property type="term" value="F:identical protein binding"/>
    <property type="evidence" value="ECO:0007669"/>
    <property type="project" value="TreeGrafter"/>
</dbReference>
<evidence type="ECO:0000256" key="5">
    <source>
        <dbReference type="ARBA" id="ARBA00022679"/>
    </source>
</evidence>
<feature type="binding site" evidence="10">
    <location>
        <position position="277"/>
    </location>
    <ligand>
        <name>substrate</name>
        <note>ligand shared between dimeric partners</note>
    </ligand>
</feature>
<evidence type="ECO:0000256" key="2">
    <source>
        <dbReference type="ARBA" id="ARBA00004496"/>
    </source>
</evidence>
<evidence type="ECO:0000256" key="4">
    <source>
        <dbReference type="ARBA" id="ARBA00022490"/>
    </source>
</evidence>
<feature type="binding site" evidence="10">
    <location>
        <position position="115"/>
    </location>
    <ligand>
        <name>Mg(2+)</name>
        <dbReference type="ChEBI" id="CHEBI:18420"/>
        <note>catalytic</note>
    </ligand>
</feature>
<dbReference type="GO" id="GO:0016208">
    <property type="term" value="F:AMP binding"/>
    <property type="evidence" value="ECO:0007669"/>
    <property type="project" value="TreeGrafter"/>
</dbReference>
<comment type="caution">
    <text evidence="10">Lacks conserved residue(s) required for the propagation of feature annotation.</text>
</comment>
<comment type="caution">
    <text evidence="12">The sequence shown here is derived from an EMBL/GenBank/DDBJ whole genome shotgun (WGS) entry which is preliminary data.</text>
</comment>
<comment type="catalytic activity">
    <reaction evidence="10">
        <text>beta-D-fructose 6-phosphate + ATP = beta-D-fructose 1,6-bisphosphate + ADP + H(+)</text>
        <dbReference type="Rhea" id="RHEA:16109"/>
        <dbReference type="ChEBI" id="CHEBI:15378"/>
        <dbReference type="ChEBI" id="CHEBI:30616"/>
        <dbReference type="ChEBI" id="CHEBI:32966"/>
        <dbReference type="ChEBI" id="CHEBI:57634"/>
        <dbReference type="ChEBI" id="CHEBI:456216"/>
        <dbReference type="EC" id="2.7.1.11"/>
    </reaction>
</comment>
<name>A0A7C1X0B1_THERO</name>